<feature type="transmembrane region" description="Helical" evidence="5">
    <location>
        <begin position="74"/>
        <end position="95"/>
    </location>
</feature>
<evidence type="ECO:0000259" key="6">
    <source>
        <dbReference type="Pfam" id="PF01699"/>
    </source>
</evidence>
<feature type="transmembrane region" description="Helical" evidence="5">
    <location>
        <begin position="107"/>
        <end position="125"/>
    </location>
</feature>
<dbReference type="GO" id="GO:0005886">
    <property type="term" value="C:plasma membrane"/>
    <property type="evidence" value="ECO:0007669"/>
    <property type="project" value="TreeGrafter"/>
</dbReference>
<feature type="domain" description="Sodium/calcium exchanger membrane region" evidence="6">
    <location>
        <begin position="177"/>
        <end position="318"/>
    </location>
</feature>
<feature type="transmembrane region" description="Helical" evidence="5">
    <location>
        <begin position="173"/>
        <end position="191"/>
    </location>
</feature>
<keyword evidence="2 5" id="KW-0812">Transmembrane</keyword>
<name>A0A1G7EXU4_9PROT</name>
<dbReference type="GO" id="GO:0005262">
    <property type="term" value="F:calcium channel activity"/>
    <property type="evidence" value="ECO:0007669"/>
    <property type="project" value="TreeGrafter"/>
</dbReference>
<dbReference type="GO" id="GO:0006874">
    <property type="term" value="P:intracellular calcium ion homeostasis"/>
    <property type="evidence" value="ECO:0007669"/>
    <property type="project" value="TreeGrafter"/>
</dbReference>
<comment type="subcellular location">
    <subcellularLocation>
        <location evidence="1">Membrane</location>
        <topology evidence="1">Multi-pass membrane protein</topology>
    </subcellularLocation>
</comment>
<reference evidence="7 8" key="1">
    <citation type="submission" date="2016-10" db="EMBL/GenBank/DDBJ databases">
        <authorList>
            <person name="de Groot N.N."/>
        </authorList>
    </citation>
    <scope>NUCLEOTIDE SEQUENCE [LARGE SCALE GENOMIC DNA]</scope>
    <source>
        <strain evidence="7 8">ATCC 700224</strain>
    </source>
</reference>
<keyword evidence="3 5" id="KW-1133">Transmembrane helix</keyword>
<keyword evidence="8" id="KW-1185">Reference proteome</keyword>
<evidence type="ECO:0000313" key="7">
    <source>
        <dbReference type="EMBL" id="SDE68489.1"/>
    </source>
</evidence>
<dbReference type="Gene3D" id="1.20.1420.30">
    <property type="entry name" value="NCX, central ion-binding region"/>
    <property type="match status" value="1"/>
</dbReference>
<dbReference type="GO" id="GO:0008273">
    <property type="term" value="F:calcium, potassium:sodium antiporter activity"/>
    <property type="evidence" value="ECO:0007669"/>
    <property type="project" value="TreeGrafter"/>
</dbReference>
<feature type="transmembrane region" description="Helical" evidence="5">
    <location>
        <begin position="131"/>
        <end position="146"/>
    </location>
</feature>
<evidence type="ECO:0000256" key="4">
    <source>
        <dbReference type="ARBA" id="ARBA00023136"/>
    </source>
</evidence>
<evidence type="ECO:0000256" key="1">
    <source>
        <dbReference type="ARBA" id="ARBA00004141"/>
    </source>
</evidence>
<gene>
    <name evidence="7" type="ORF">SAMN05421720_11027</name>
</gene>
<dbReference type="STRING" id="69960.SAMN05421720_11027"/>
<proteinExistence type="predicted"/>
<dbReference type="PANTHER" id="PTHR10846:SF8">
    <property type="entry name" value="INNER MEMBRANE PROTEIN YRBG"/>
    <property type="match status" value="1"/>
</dbReference>
<accession>A0A1G7EXU4</accession>
<dbReference type="PANTHER" id="PTHR10846">
    <property type="entry name" value="SODIUM/POTASSIUM/CALCIUM EXCHANGER"/>
    <property type="match status" value="1"/>
</dbReference>
<dbReference type="RefSeq" id="WP_245699221.1">
    <property type="nucleotide sequence ID" value="NZ_FNAP01000010.1"/>
</dbReference>
<feature type="domain" description="Sodium/calcium exchanger membrane region" evidence="6">
    <location>
        <begin position="6"/>
        <end position="146"/>
    </location>
</feature>
<protein>
    <submittedName>
        <fullName evidence="7">Cation:H+ antiporter</fullName>
    </submittedName>
</protein>
<dbReference type="AlphaFoldDB" id="A0A1G7EXU4"/>
<dbReference type="Pfam" id="PF01699">
    <property type="entry name" value="Na_Ca_ex"/>
    <property type="match status" value="2"/>
</dbReference>
<dbReference type="InterPro" id="IPR004481">
    <property type="entry name" value="K/Na/Ca-exchanger"/>
</dbReference>
<feature type="transmembrane region" description="Helical" evidence="5">
    <location>
        <begin position="303"/>
        <end position="320"/>
    </location>
</feature>
<evidence type="ECO:0000256" key="3">
    <source>
        <dbReference type="ARBA" id="ARBA00022989"/>
    </source>
</evidence>
<organism evidence="7 8">
    <name type="scientific">Rhodospira trueperi</name>
    <dbReference type="NCBI Taxonomy" id="69960"/>
    <lineage>
        <taxon>Bacteria</taxon>
        <taxon>Pseudomonadati</taxon>
        <taxon>Pseudomonadota</taxon>
        <taxon>Alphaproteobacteria</taxon>
        <taxon>Rhodospirillales</taxon>
        <taxon>Rhodospirillaceae</taxon>
        <taxon>Rhodospira</taxon>
    </lineage>
</organism>
<feature type="transmembrane region" description="Helical" evidence="5">
    <location>
        <begin position="245"/>
        <end position="266"/>
    </location>
</feature>
<evidence type="ECO:0000256" key="5">
    <source>
        <dbReference type="SAM" id="Phobius"/>
    </source>
</evidence>
<dbReference type="Proteomes" id="UP000199412">
    <property type="component" value="Unassembled WGS sequence"/>
</dbReference>
<evidence type="ECO:0000313" key="8">
    <source>
        <dbReference type="Proteomes" id="UP000199412"/>
    </source>
</evidence>
<evidence type="ECO:0000256" key="2">
    <source>
        <dbReference type="ARBA" id="ARBA00022692"/>
    </source>
</evidence>
<feature type="transmembrane region" description="Helical" evidence="5">
    <location>
        <begin position="272"/>
        <end position="291"/>
    </location>
</feature>
<sequence length="329" mass="33535">MIVASLFLIAGIVLLPVGSNILVSGAVALSERLGISPLVVALTVVAFGTSLPELVVCVDAALDGVPGIAIGNVVGSNIANILLIMGAAALLAPIACHQPRAFLRDSLIMIGATGLFIAAALSGVIPRWQGGGMLGLLVLFVLYSYWRESAGKDAADAHLAEVEEFEGLKNRSWIVIIGAIALGLVGVAAGANLLVDGAVVIASELGVPEEVIGLTMVALGTSLPELAVAVTAAMKGQPDVVVGNVVGSNIFNILAILGATALVIPVEIPAQVLRFDIWAMAAVSILMVPVMLSGRRMGRAEGILFLAAYAGYTALQFFGVDRVLGAVSA</sequence>
<keyword evidence="4 5" id="KW-0472">Membrane</keyword>
<dbReference type="InterPro" id="IPR004837">
    <property type="entry name" value="NaCa_Exmemb"/>
</dbReference>
<feature type="transmembrane region" description="Helical" evidence="5">
    <location>
        <begin position="38"/>
        <end position="62"/>
    </location>
</feature>
<feature type="transmembrane region" description="Helical" evidence="5">
    <location>
        <begin position="6"/>
        <end position="29"/>
    </location>
</feature>
<dbReference type="EMBL" id="FNAP01000010">
    <property type="protein sequence ID" value="SDE68489.1"/>
    <property type="molecule type" value="Genomic_DNA"/>
</dbReference>
<dbReference type="NCBIfam" id="TIGR00367">
    <property type="entry name" value="calcium/sodium antiporter"/>
    <property type="match status" value="1"/>
</dbReference>
<dbReference type="InterPro" id="IPR044880">
    <property type="entry name" value="NCX_ion-bd_dom_sf"/>
</dbReference>